<gene>
    <name evidence="7" type="ORF">PLOB_00045892</name>
</gene>
<feature type="repeat" description="ANK" evidence="3">
    <location>
        <begin position="1114"/>
        <end position="1146"/>
    </location>
</feature>
<dbReference type="InterPro" id="IPR027897">
    <property type="entry name" value="DUF4559"/>
</dbReference>
<evidence type="ECO:0000256" key="2">
    <source>
        <dbReference type="ARBA" id="ARBA00023043"/>
    </source>
</evidence>
<feature type="coiled-coil region" evidence="4">
    <location>
        <begin position="243"/>
        <end position="281"/>
    </location>
</feature>
<protein>
    <recommendedName>
        <fullName evidence="9">Ankyrin repeat domain-containing protein 50</fullName>
    </recommendedName>
</protein>
<feature type="repeat" description="ANK" evidence="3">
    <location>
        <begin position="926"/>
        <end position="958"/>
    </location>
</feature>
<evidence type="ECO:0000256" key="3">
    <source>
        <dbReference type="PROSITE-ProRule" id="PRU00023"/>
    </source>
</evidence>
<evidence type="ECO:0000259" key="6">
    <source>
        <dbReference type="Pfam" id="PF25521"/>
    </source>
</evidence>
<comment type="caution">
    <text evidence="7">The sequence shown here is derived from an EMBL/GenBank/DDBJ whole genome shotgun (WGS) entry which is preliminary data.</text>
</comment>
<feature type="repeat" description="ANK" evidence="3">
    <location>
        <begin position="1295"/>
        <end position="1327"/>
    </location>
</feature>
<feature type="repeat" description="ANK" evidence="3">
    <location>
        <begin position="840"/>
        <end position="872"/>
    </location>
</feature>
<organism evidence="7 8">
    <name type="scientific">Porites lobata</name>
    <dbReference type="NCBI Taxonomy" id="104759"/>
    <lineage>
        <taxon>Eukaryota</taxon>
        <taxon>Metazoa</taxon>
        <taxon>Cnidaria</taxon>
        <taxon>Anthozoa</taxon>
        <taxon>Hexacorallia</taxon>
        <taxon>Scleractinia</taxon>
        <taxon>Fungiina</taxon>
        <taxon>Poritidae</taxon>
        <taxon>Porites</taxon>
    </lineage>
</organism>
<dbReference type="InterPro" id="IPR027417">
    <property type="entry name" value="P-loop_NTPase"/>
</dbReference>
<dbReference type="Proteomes" id="UP001159405">
    <property type="component" value="Unassembled WGS sequence"/>
</dbReference>
<reference evidence="7 8" key="1">
    <citation type="submission" date="2022-05" db="EMBL/GenBank/DDBJ databases">
        <authorList>
            <consortium name="Genoscope - CEA"/>
            <person name="William W."/>
        </authorList>
    </citation>
    <scope>NUCLEOTIDE SEQUENCE [LARGE SCALE GENOMIC DNA]</scope>
</reference>
<keyword evidence="2 3" id="KW-0040">ANK repeat</keyword>
<evidence type="ECO:0000259" key="5">
    <source>
        <dbReference type="Pfam" id="PF24883"/>
    </source>
</evidence>
<dbReference type="InterPro" id="IPR051165">
    <property type="entry name" value="Multifunctional_ANK_Repeat"/>
</dbReference>
<feature type="repeat" description="ANK" evidence="3">
    <location>
        <begin position="1053"/>
        <end position="1085"/>
    </location>
</feature>
<dbReference type="Pfam" id="PF00023">
    <property type="entry name" value="Ank"/>
    <property type="match status" value="1"/>
</dbReference>
<dbReference type="PANTHER" id="PTHR24123:SF33">
    <property type="entry name" value="PROTEIN HOS4"/>
    <property type="match status" value="1"/>
</dbReference>
<evidence type="ECO:0008006" key="9">
    <source>
        <dbReference type="Google" id="ProtNLM"/>
    </source>
</evidence>
<dbReference type="Pfam" id="PF15112">
    <property type="entry name" value="DUF4559"/>
    <property type="match status" value="1"/>
</dbReference>
<dbReference type="SUPFAM" id="SSF48403">
    <property type="entry name" value="Ankyrin repeat"/>
    <property type="match status" value="3"/>
</dbReference>
<dbReference type="PROSITE" id="PS50297">
    <property type="entry name" value="ANK_REP_REGION"/>
    <property type="match status" value="8"/>
</dbReference>
<keyword evidence="1" id="KW-0677">Repeat</keyword>
<sequence>MASADWQSKILKTEYQNWLAVGHALSLMLDGLRPYIEREMKAFHQVLLANLATVPRCTCSTPTKHSCAWSAQLVRCHRGGKPSSPKWYQSDSSAWTDPHRGEWEVAKLFMSDLGTSKTTVVDANTTDCTGLINLMFWCVHFPIQRHVIEAVRETRNTKWGHAPRQELTDSERADALTAIRDLLQDPELIADGDAKTALNEITLMEANFDAQSVERKVLADFQVAVLGQLGDIEGELRNVNRCCKEQQNNSNKIQKKLRGLENRQKKAIELLQSNNDRIEDEERRNISFTSKTWKAITWTLNKTKRGFVVNLCSLSTRSLLFWTFLIILLGCFKCLDHNSYNDGCPLEVGDVPFDTKEFNFTRYLNKSREHFTGRRWLYSELESILSDSQGTIVRGVVVIGKPGVGKSALSAQLICSRASSPYIHKRIIGYHLCKYSDKATQDPGLFVRNLVDLIARRIPEYGMLIYNSSFIPRVLQTSCLRDPYDCFEQAIVIPLRQVQNERQYHFIIIDALDECASDSTWTASLVQFVKDTYNRLPKWVRLVMTSRNDSAVLGHFDSFPKVHLSSSDARNLQDIEIFIASKLFEDTPFLERAKVILGLGSSDEVTYLTNKLLTQSEGNFLFAKLMLQYGKDDWHNQADLNKLPKTVGEQYKRYLRRAYGSREKFKPALAILEILVATFEPLKANHMFDVLRIQEKMDFEYDFVYALKGLSHFVTYGEDNTIIFFHQTFREWLTSKDNLGSPYYVSRSRGHRRLVEYYINGLRNNSNSSMDIYRLAQHISFGEEADNYLDEFRNINASYINATIDNDKRTLLHLSASKNNRKALRILSEAFEEIDCEDSYGFTPAFVAAMNGRAENVDFLLSKGANIEHRTKAPPPPSYVWGDPIERSKTSFWNSTMMHAAASGGHTDVVRLLLRSNASFMDVNGVNLTTIQLAAQNGHLEVVQVLHKHGAQLDHLSLQYAAFEGHANVVAYLLKFGVEDTCKRCDGSFYWLQNRTRYQAVRLDYSRDAVLSDDKFKIFCQSALHLAVAKNHTKVAQLILLQEYRTVHCTDFTGRTPLHEAVRQNHVEMAELLMKGGAKISHKCSRFQNLSFVDDECQLSFEERKDYSKDICHCGSTPFHLAARYGHLEVGNLLLRHGAKSDSMDCQGATPLHVAGCHGHYSFIRWLISQRPSLHINTRGKNQSTLLHSATICKNNQRVQPLIEMGASIYDTDQHGMTPLHYTVLNTFENADSVFFQASEWLDEPIIVWGLRGDFTFAQDSKPIRRQVPLNFQCLKLLELTESTDASFINQVDENGTTALHLAAKNGEECCVVELLKKGVRRDLTDNKDRTALDVAIEFTPDELFTEGCGECLAGIEEDFDFSRALNLRYHNSVVNILLSTEACFPQKCEGTQTYPLHRAFEEGKPFIADIILSKGGLLSCKDKQGRTPLLIYLQNGGKWLDVVLKRFNVTITIECNKHFNVSEFHLVAFRKATASSENLLEQHKCDSHECYIEDGPLAKAIKNHPLGFRVIDECRDAEGYTALHRAAQGGNLLVLKRFVSWGANPTLLTPQGYSALQLAIVSSISPFSLFNARRIAEKAAEILLEAQLRRFSTIDVGCNSASMNLTIYHLSAYGGLVGFVKTLLNNKHFRGVDVNCSNVHGITPLYLAKLYVGTKYVSQFKRDPWQELANLIQEHGGRLTYPNREVELNVLYKHLYGGHLNRFSLDQSELPNERFYKSVVTQCRRQDMDYYRTGTVTNPYEVPLHDKIRWLTSVPAPQNNFLVVPRDFSQLQTASDTLHAVRKFLLDMSSLYDDVLAGLERARRESKRRRKEAKLSIPLAITSAKIDLPLKRTVFHSEQIIRETRFLHESANAIMSHRNKYLKQILRKHSNVLEDTAAVDLLEKYEESNLCMDEIFQAEFMIHKFRNYILKSQVDDVLNLMRNSLHKAEFISQRIPAEWKMTDEEKGRIPMWNDAVKFLYQQATQRDLTFDYLAVLSLGLDKDTRIPLNADALIT</sequence>
<evidence type="ECO:0000256" key="1">
    <source>
        <dbReference type="ARBA" id="ARBA00022737"/>
    </source>
</evidence>
<feature type="domain" description="Nephrocystin 3-like N-terminal" evidence="5">
    <location>
        <begin position="396"/>
        <end position="547"/>
    </location>
</feature>
<dbReference type="Pfam" id="PF25521">
    <property type="entry name" value="WHD_TANC1"/>
    <property type="match status" value="1"/>
</dbReference>
<feature type="repeat" description="ANK" evidence="3">
    <location>
        <begin position="1147"/>
        <end position="1179"/>
    </location>
</feature>
<dbReference type="SUPFAM" id="SSF52540">
    <property type="entry name" value="P-loop containing nucleoside triphosphate hydrolases"/>
    <property type="match status" value="1"/>
</dbReference>
<dbReference type="PROSITE" id="PS50088">
    <property type="entry name" value="ANK_REPEAT"/>
    <property type="match status" value="8"/>
</dbReference>
<dbReference type="EMBL" id="CALNXK010000080">
    <property type="protein sequence ID" value="CAH3147017.1"/>
    <property type="molecule type" value="Genomic_DNA"/>
</dbReference>
<dbReference type="InterPro" id="IPR058056">
    <property type="entry name" value="WH_TANC1/2"/>
</dbReference>
<accession>A0ABN8PN49</accession>
<dbReference type="InterPro" id="IPR002110">
    <property type="entry name" value="Ankyrin_rpt"/>
</dbReference>
<dbReference type="SMART" id="SM00248">
    <property type="entry name" value="ANK"/>
    <property type="match status" value="15"/>
</dbReference>
<dbReference type="Pfam" id="PF12796">
    <property type="entry name" value="Ank_2"/>
    <property type="match status" value="5"/>
</dbReference>
<evidence type="ECO:0000313" key="7">
    <source>
        <dbReference type="EMBL" id="CAH3147017.1"/>
    </source>
</evidence>
<dbReference type="PANTHER" id="PTHR24123">
    <property type="entry name" value="ANKYRIN REPEAT-CONTAINING"/>
    <property type="match status" value="1"/>
</dbReference>
<feature type="repeat" description="ANK" evidence="3">
    <location>
        <begin position="1519"/>
        <end position="1551"/>
    </location>
</feature>
<keyword evidence="4" id="KW-0175">Coiled coil</keyword>
<feature type="repeat" description="ANK" evidence="3">
    <location>
        <begin position="893"/>
        <end position="925"/>
    </location>
</feature>
<evidence type="ECO:0000313" key="8">
    <source>
        <dbReference type="Proteomes" id="UP001159405"/>
    </source>
</evidence>
<dbReference type="Gene3D" id="1.25.40.20">
    <property type="entry name" value="Ankyrin repeat-containing domain"/>
    <property type="match status" value="5"/>
</dbReference>
<proteinExistence type="predicted"/>
<name>A0ABN8PN49_9CNID</name>
<dbReference type="InterPro" id="IPR036770">
    <property type="entry name" value="Ankyrin_rpt-contain_sf"/>
</dbReference>
<feature type="domain" description="TANC1/2-like winged helix" evidence="6">
    <location>
        <begin position="661"/>
        <end position="780"/>
    </location>
</feature>
<dbReference type="Gene3D" id="3.40.50.300">
    <property type="entry name" value="P-loop containing nucleotide triphosphate hydrolases"/>
    <property type="match status" value="1"/>
</dbReference>
<dbReference type="Pfam" id="PF24883">
    <property type="entry name" value="NPHP3_N"/>
    <property type="match status" value="1"/>
</dbReference>
<dbReference type="InterPro" id="IPR056884">
    <property type="entry name" value="NPHP3-like_N"/>
</dbReference>
<keyword evidence="8" id="KW-1185">Reference proteome</keyword>
<evidence type="ECO:0000256" key="4">
    <source>
        <dbReference type="SAM" id="Coils"/>
    </source>
</evidence>